<keyword evidence="12" id="KW-1185">Reference proteome</keyword>
<evidence type="ECO:0000256" key="8">
    <source>
        <dbReference type="ARBA" id="ARBA00023012"/>
    </source>
</evidence>
<proteinExistence type="predicted"/>
<dbReference type="InterPro" id="IPR050351">
    <property type="entry name" value="BphY/WalK/GraS-like"/>
</dbReference>
<dbReference type="InterPro" id="IPR004358">
    <property type="entry name" value="Sig_transdc_His_kin-like_C"/>
</dbReference>
<sequence length="792" mass="85773">MGARPEVRDRRLTEGWSIDTRRRASGFPRPRVLIEWLTVAVIATLAVALLAAGQLTQRADNVIFDTLAKLSVRAPSEEIVIVTIDNRSIAALGRWPWPRSHHDAGLRRLAEARPKAVGYDVLFVDPDRDPAQDIRLADAMKTTPVYLPMTFDVPGQDGAAFDPLPPVEPLRAAAAGIGQVNVEFDPDGVVRRAFLSESDGRRVWPHLTELLYRAERGRPSPAYERADAGASAPVVGALTRERPVLISFAGPPGHFRSISFVDLFRGEVPSEFLRGKLVLVGATADGLGDRHATPLSGGTRVMPGVELQANLLDALLTDSTITPAEAWGRIVFAVVPLWLLLAGFLWLRPRANMALGLGLMIGVVGLSMMLFLLAEVWIGPVTALAGLLLVYPLWSWRRLEASSAYMVEELRQFAEEPDVLSALSRGGAAPPSDVIGRQLDLLSRAIARARDLRRFVTDALQGLPDATLVTGLDERVIIANREAEQLFEGLSGRPAVGAQVADLTATMSVVEPDAEADGDEANQASGAADIEMETPRGETFNVRRTALTDVDGRPAGWIVRFTDITALKAAGRQREHILQLLTHDMRSPQVSILAVLENAGKAEVKPPVAARIAGYARRTLALADSFVHLARAETRQYVLEEVDLGDLLIEAVDDLWPQSQARKITVSTDVGDSEHLVMADRSLLTRVLINLIGNAVKYGREAGRVDCRVFARDGDGGREIVCEVADDGPGMSEEQLAHLFERFWRSAETRGIDGVGLGLAFVQAVVKRHGGAVSCRSRLGEGATFSVSLPAA</sequence>
<dbReference type="GO" id="GO:0004673">
    <property type="term" value="F:protein histidine kinase activity"/>
    <property type="evidence" value="ECO:0007669"/>
    <property type="project" value="UniProtKB-EC"/>
</dbReference>
<evidence type="ECO:0000256" key="7">
    <source>
        <dbReference type="ARBA" id="ARBA00022840"/>
    </source>
</evidence>
<dbReference type="Gene3D" id="3.30.565.10">
    <property type="entry name" value="Histidine kinase-like ATPase, C-terminal domain"/>
    <property type="match status" value="1"/>
</dbReference>
<dbReference type="InterPro" id="IPR007890">
    <property type="entry name" value="CHASE2"/>
</dbReference>
<dbReference type="Pfam" id="PF05226">
    <property type="entry name" value="CHASE2"/>
    <property type="match status" value="1"/>
</dbReference>
<dbReference type="SUPFAM" id="SSF55785">
    <property type="entry name" value="PYP-like sensor domain (PAS domain)"/>
    <property type="match status" value="1"/>
</dbReference>
<dbReference type="PRINTS" id="PR00344">
    <property type="entry name" value="BCTRLSENSOR"/>
</dbReference>
<dbReference type="GO" id="GO:0007234">
    <property type="term" value="P:osmosensory signaling via phosphorelay pathway"/>
    <property type="evidence" value="ECO:0007669"/>
    <property type="project" value="TreeGrafter"/>
</dbReference>
<keyword evidence="3" id="KW-0597">Phosphoprotein</keyword>
<dbReference type="OrthoDB" id="9789782at2"/>
<dbReference type="PANTHER" id="PTHR42878">
    <property type="entry name" value="TWO-COMPONENT HISTIDINE KINASE"/>
    <property type="match status" value="1"/>
</dbReference>
<dbReference type="AlphaFoldDB" id="A0A2D2AZ68"/>
<keyword evidence="9" id="KW-0812">Transmembrane</keyword>
<dbReference type="PROSITE" id="PS50109">
    <property type="entry name" value="HIS_KIN"/>
    <property type="match status" value="1"/>
</dbReference>
<evidence type="ECO:0000256" key="6">
    <source>
        <dbReference type="ARBA" id="ARBA00022777"/>
    </source>
</evidence>
<keyword evidence="8" id="KW-0902">Two-component regulatory system</keyword>
<evidence type="ECO:0000256" key="3">
    <source>
        <dbReference type="ARBA" id="ARBA00022553"/>
    </source>
</evidence>
<dbReference type="GO" id="GO:0000156">
    <property type="term" value="F:phosphorelay response regulator activity"/>
    <property type="evidence" value="ECO:0007669"/>
    <property type="project" value="TreeGrafter"/>
</dbReference>
<dbReference type="KEGG" id="cmb:CSW64_13220"/>
<keyword evidence="9" id="KW-1133">Transmembrane helix</keyword>
<dbReference type="InterPro" id="IPR036890">
    <property type="entry name" value="HATPase_C_sf"/>
</dbReference>
<keyword evidence="6 11" id="KW-0418">Kinase</keyword>
<dbReference type="CDD" id="cd00075">
    <property type="entry name" value="HATPase"/>
    <property type="match status" value="1"/>
</dbReference>
<reference evidence="11 12" key="1">
    <citation type="submission" date="2017-10" db="EMBL/GenBank/DDBJ databases">
        <title>Genome sequence of Caulobacter mirabilis FWC38.</title>
        <authorList>
            <person name="Fiebig A."/>
            <person name="Crosson S."/>
        </authorList>
    </citation>
    <scope>NUCLEOTIDE SEQUENCE [LARGE SCALE GENOMIC DNA]</scope>
    <source>
        <strain evidence="11 12">FWC 38</strain>
    </source>
</reference>
<dbReference type="PANTHER" id="PTHR42878:SF7">
    <property type="entry name" value="SENSOR HISTIDINE KINASE GLRK"/>
    <property type="match status" value="1"/>
</dbReference>
<dbReference type="InterPro" id="IPR035965">
    <property type="entry name" value="PAS-like_dom_sf"/>
</dbReference>
<dbReference type="GO" id="GO:0030295">
    <property type="term" value="F:protein kinase activator activity"/>
    <property type="evidence" value="ECO:0007669"/>
    <property type="project" value="TreeGrafter"/>
</dbReference>
<evidence type="ECO:0000313" key="12">
    <source>
        <dbReference type="Proteomes" id="UP000228945"/>
    </source>
</evidence>
<name>A0A2D2AZ68_9CAUL</name>
<dbReference type="GO" id="GO:0005524">
    <property type="term" value="F:ATP binding"/>
    <property type="evidence" value="ECO:0007669"/>
    <property type="project" value="UniProtKB-KW"/>
</dbReference>
<dbReference type="InterPro" id="IPR017181">
    <property type="entry name" value="Sig_transdc_His_kin_CHASE2"/>
</dbReference>
<dbReference type="InterPro" id="IPR013656">
    <property type="entry name" value="PAS_4"/>
</dbReference>
<dbReference type="InterPro" id="IPR005467">
    <property type="entry name" value="His_kinase_dom"/>
</dbReference>
<dbReference type="InterPro" id="IPR003594">
    <property type="entry name" value="HATPase_dom"/>
</dbReference>
<accession>A0A2D2AZ68</accession>
<evidence type="ECO:0000256" key="5">
    <source>
        <dbReference type="ARBA" id="ARBA00022741"/>
    </source>
</evidence>
<dbReference type="Pfam" id="PF08448">
    <property type="entry name" value="PAS_4"/>
    <property type="match status" value="1"/>
</dbReference>
<comment type="catalytic activity">
    <reaction evidence="1">
        <text>ATP + protein L-histidine = ADP + protein N-phospho-L-histidine.</text>
        <dbReference type="EC" id="2.7.13.3"/>
    </reaction>
</comment>
<dbReference type="EC" id="2.7.13.3" evidence="2"/>
<keyword evidence="7" id="KW-0067">ATP-binding</keyword>
<dbReference type="Proteomes" id="UP000228945">
    <property type="component" value="Chromosome"/>
</dbReference>
<evidence type="ECO:0000313" key="11">
    <source>
        <dbReference type="EMBL" id="ATQ43310.1"/>
    </source>
</evidence>
<evidence type="ECO:0000256" key="1">
    <source>
        <dbReference type="ARBA" id="ARBA00000085"/>
    </source>
</evidence>
<organism evidence="11 12">
    <name type="scientific">Caulobacter mirabilis</name>
    <dbReference type="NCBI Taxonomy" id="69666"/>
    <lineage>
        <taxon>Bacteria</taxon>
        <taxon>Pseudomonadati</taxon>
        <taxon>Pseudomonadota</taxon>
        <taxon>Alphaproteobacteria</taxon>
        <taxon>Caulobacterales</taxon>
        <taxon>Caulobacteraceae</taxon>
        <taxon>Caulobacter</taxon>
    </lineage>
</organism>
<dbReference type="SMART" id="SM00387">
    <property type="entry name" value="HATPase_c"/>
    <property type="match status" value="1"/>
</dbReference>
<dbReference type="SUPFAM" id="SSF55874">
    <property type="entry name" value="ATPase domain of HSP90 chaperone/DNA topoisomerase II/histidine kinase"/>
    <property type="match status" value="1"/>
</dbReference>
<dbReference type="Gene3D" id="3.30.450.20">
    <property type="entry name" value="PAS domain"/>
    <property type="match status" value="1"/>
</dbReference>
<protein>
    <recommendedName>
        <fullName evidence="2">histidine kinase</fullName>
        <ecNumber evidence="2">2.7.13.3</ecNumber>
    </recommendedName>
</protein>
<dbReference type="FunFam" id="3.30.565.10:FF:000006">
    <property type="entry name" value="Sensor histidine kinase WalK"/>
    <property type="match status" value="1"/>
</dbReference>
<feature type="transmembrane region" description="Helical" evidence="9">
    <location>
        <begin position="354"/>
        <end position="371"/>
    </location>
</feature>
<keyword evidence="9" id="KW-0472">Membrane</keyword>
<feature type="transmembrane region" description="Helical" evidence="9">
    <location>
        <begin position="326"/>
        <end position="347"/>
    </location>
</feature>
<evidence type="ECO:0000256" key="2">
    <source>
        <dbReference type="ARBA" id="ARBA00012438"/>
    </source>
</evidence>
<dbReference type="EMBL" id="CP024201">
    <property type="protein sequence ID" value="ATQ43310.1"/>
    <property type="molecule type" value="Genomic_DNA"/>
</dbReference>
<gene>
    <name evidence="11" type="ORF">CSW64_13220</name>
</gene>
<dbReference type="Pfam" id="PF02518">
    <property type="entry name" value="HATPase_c"/>
    <property type="match status" value="1"/>
</dbReference>
<evidence type="ECO:0000256" key="4">
    <source>
        <dbReference type="ARBA" id="ARBA00022679"/>
    </source>
</evidence>
<keyword evidence="5" id="KW-0547">Nucleotide-binding</keyword>
<keyword evidence="4" id="KW-0808">Transferase</keyword>
<feature type="transmembrane region" description="Helical" evidence="9">
    <location>
        <begin position="32"/>
        <end position="52"/>
    </location>
</feature>
<feature type="domain" description="Histidine kinase" evidence="10">
    <location>
        <begin position="580"/>
        <end position="792"/>
    </location>
</feature>
<dbReference type="PIRSF" id="PIRSF037347">
    <property type="entry name" value="STHK_CHASE2_PAS_prd"/>
    <property type="match status" value="1"/>
</dbReference>
<evidence type="ECO:0000256" key="9">
    <source>
        <dbReference type="SAM" id="Phobius"/>
    </source>
</evidence>
<evidence type="ECO:0000259" key="10">
    <source>
        <dbReference type="PROSITE" id="PS50109"/>
    </source>
</evidence>
<dbReference type="SMART" id="SM01080">
    <property type="entry name" value="CHASE2"/>
    <property type="match status" value="1"/>
</dbReference>